<dbReference type="Gene3D" id="1.20.1290.10">
    <property type="entry name" value="AhpD-like"/>
    <property type="match status" value="1"/>
</dbReference>
<dbReference type="VEuPathDB" id="FungiDB:CLCR_04174"/>
<gene>
    <name evidence="2" type="ORF">CLCR_04174</name>
</gene>
<evidence type="ECO:0000313" key="3">
    <source>
        <dbReference type="Proteomes" id="UP000094526"/>
    </source>
</evidence>
<dbReference type="InterPro" id="IPR029032">
    <property type="entry name" value="AhpD-like"/>
</dbReference>
<accession>A0A1C1CI26</accession>
<dbReference type="PANTHER" id="PTHR43798">
    <property type="entry name" value="MONOACYLGLYCEROL LIPASE"/>
    <property type="match status" value="1"/>
</dbReference>
<organism evidence="2 3">
    <name type="scientific">Cladophialophora carrionii</name>
    <dbReference type="NCBI Taxonomy" id="86049"/>
    <lineage>
        <taxon>Eukaryota</taxon>
        <taxon>Fungi</taxon>
        <taxon>Dikarya</taxon>
        <taxon>Ascomycota</taxon>
        <taxon>Pezizomycotina</taxon>
        <taxon>Eurotiomycetes</taxon>
        <taxon>Chaetothyriomycetidae</taxon>
        <taxon>Chaetothyriales</taxon>
        <taxon>Herpotrichiellaceae</taxon>
        <taxon>Cladophialophora</taxon>
    </lineage>
</organism>
<dbReference type="Gene3D" id="3.40.50.1820">
    <property type="entry name" value="alpha/beta hydrolase"/>
    <property type="match status" value="1"/>
</dbReference>
<protein>
    <submittedName>
        <fullName evidence="2">Carboxymuconolactone decarboxylase</fullName>
    </submittedName>
</protein>
<keyword evidence="3" id="KW-1185">Reference proteome</keyword>
<proteinExistence type="predicted"/>
<dbReference type="AlphaFoldDB" id="A0A1C1CI26"/>
<feature type="domain" description="AB hydrolase-1" evidence="1">
    <location>
        <begin position="136"/>
        <end position="368"/>
    </location>
</feature>
<dbReference type="SUPFAM" id="SSF69118">
    <property type="entry name" value="AhpD-like"/>
    <property type="match status" value="1"/>
</dbReference>
<dbReference type="InterPro" id="IPR000073">
    <property type="entry name" value="AB_hydrolase_1"/>
</dbReference>
<name>A0A1C1CI26_9EURO</name>
<sequence length="394" mass="43227">MAPRPKKEKIVLSNFQPSRSFLETVSTSSLNYRECALQEIMALIAHDPDDSLDEYLATALYYGATESEIQNVVYQSSFHFGPSKAITTRSRVVASLQSLMGPLHHALNSTYVEKEVSVGDHHTVVKDSNPHSQSIPIVLIHALALDRRMWDAVFARLVATTAGSSSSSSIRVIAYDMRGHGYAAHAPHARSLTQLASDLHRILDALKIAKADVYGQSYGGAVAQYFALAYPHQTRSLGLITTAGEAQPSWITRATRAEEAQSVGPLLPETIIRWFTPEAIARNEWGVRYARSCVERISLSDWADAWRCMSQLDSLQSLSAGKVKCPVLLACGVQDASTGPKWMTRLKEACEAGGNTEVVYREIDPGVHMMALEQGEVLAGEILAFRRRVDELGG</sequence>
<dbReference type="EMBL" id="LGRB01000012">
    <property type="protein sequence ID" value="OCT48117.1"/>
    <property type="molecule type" value="Genomic_DNA"/>
</dbReference>
<comment type="caution">
    <text evidence="2">The sequence shown here is derived from an EMBL/GenBank/DDBJ whole genome shotgun (WGS) entry which is preliminary data.</text>
</comment>
<dbReference type="InterPro" id="IPR050266">
    <property type="entry name" value="AB_hydrolase_sf"/>
</dbReference>
<reference evidence="3" key="1">
    <citation type="submission" date="2015-07" db="EMBL/GenBank/DDBJ databases">
        <authorList>
            <person name="Teixeira M.M."/>
            <person name="Souza R.C."/>
            <person name="Almeida L.G."/>
            <person name="Vicente V.A."/>
            <person name="de Hoog S."/>
            <person name="Bocca A.L."/>
            <person name="de Almeida S.R."/>
            <person name="Vasconcelos A.T."/>
            <person name="Felipe M.S."/>
        </authorList>
    </citation>
    <scope>NUCLEOTIDE SEQUENCE [LARGE SCALE GENOMIC DNA]</scope>
    <source>
        <strain evidence="3">KSF</strain>
    </source>
</reference>
<dbReference type="Pfam" id="PF00561">
    <property type="entry name" value="Abhydrolase_1"/>
    <property type="match status" value="1"/>
</dbReference>
<dbReference type="OrthoDB" id="408373at2759"/>
<evidence type="ECO:0000259" key="1">
    <source>
        <dbReference type="Pfam" id="PF00561"/>
    </source>
</evidence>
<dbReference type="SUPFAM" id="SSF53474">
    <property type="entry name" value="alpha/beta-Hydrolases"/>
    <property type="match status" value="1"/>
</dbReference>
<dbReference type="PRINTS" id="PR00111">
    <property type="entry name" value="ABHYDROLASE"/>
</dbReference>
<evidence type="ECO:0000313" key="2">
    <source>
        <dbReference type="EMBL" id="OCT48117.1"/>
    </source>
</evidence>
<dbReference type="Proteomes" id="UP000094526">
    <property type="component" value="Unassembled WGS sequence"/>
</dbReference>
<dbReference type="InterPro" id="IPR029058">
    <property type="entry name" value="AB_hydrolase_fold"/>
</dbReference>
<dbReference type="STRING" id="86049.A0A1C1CI26"/>
<dbReference type="VEuPathDB" id="FungiDB:G647_08269"/>